<feature type="region of interest" description="Disordered" evidence="1">
    <location>
        <begin position="45"/>
        <end position="67"/>
    </location>
</feature>
<protein>
    <submittedName>
        <fullName evidence="3">AAA family ATPase</fullName>
    </submittedName>
</protein>
<evidence type="ECO:0000256" key="1">
    <source>
        <dbReference type="SAM" id="MobiDB-lite"/>
    </source>
</evidence>
<gene>
    <name evidence="3" type="ORF">FOE78_00450</name>
</gene>
<dbReference type="OrthoDB" id="3734643at2"/>
<dbReference type="PRINTS" id="PR00038">
    <property type="entry name" value="HTHLUXR"/>
</dbReference>
<dbReference type="GO" id="GO:0006355">
    <property type="term" value="P:regulation of DNA-templated transcription"/>
    <property type="evidence" value="ECO:0007669"/>
    <property type="project" value="InterPro"/>
</dbReference>
<dbReference type="SUPFAM" id="SSF46894">
    <property type="entry name" value="C-terminal effector domain of the bipartite response regulators"/>
    <property type="match status" value="1"/>
</dbReference>
<accession>A0A516PTR7</accession>
<dbReference type="InterPro" id="IPR016032">
    <property type="entry name" value="Sig_transdc_resp-reg_C-effctor"/>
</dbReference>
<dbReference type="Proteomes" id="UP000319263">
    <property type="component" value="Chromosome"/>
</dbReference>
<feature type="region of interest" description="Disordered" evidence="1">
    <location>
        <begin position="369"/>
        <end position="394"/>
    </location>
</feature>
<dbReference type="CDD" id="cd06170">
    <property type="entry name" value="LuxR_C_like"/>
    <property type="match status" value="1"/>
</dbReference>
<feature type="domain" description="HTH luxR-type" evidence="2">
    <location>
        <begin position="890"/>
        <end position="954"/>
    </location>
</feature>
<dbReference type="Pfam" id="PF13401">
    <property type="entry name" value="AAA_22"/>
    <property type="match status" value="1"/>
</dbReference>
<dbReference type="InterPro" id="IPR027417">
    <property type="entry name" value="P-loop_NTPase"/>
</dbReference>
<feature type="compositionally biased region" description="Low complexity" evidence="1">
    <location>
        <begin position="49"/>
        <end position="64"/>
    </location>
</feature>
<dbReference type="SMART" id="SM00421">
    <property type="entry name" value="HTH_LUXR"/>
    <property type="match status" value="1"/>
</dbReference>
<dbReference type="AlphaFoldDB" id="A0A516PTR7"/>
<dbReference type="KEGG" id="mik:FOE78_00450"/>
<evidence type="ECO:0000313" key="3">
    <source>
        <dbReference type="EMBL" id="QDP94585.1"/>
    </source>
</evidence>
<dbReference type="EMBL" id="CP041692">
    <property type="protein sequence ID" value="QDP94585.1"/>
    <property type="molecule type" value="Genomic_DNA"/>
</dbReference>
<dbReference type="InterPro" id="IPR049945">
    <property type="entry name" value="AAA_22"/>
</dbReference>
<dbReference type="InterPro" id="IPR000792">
    <property type="entry name" value="Tscrpt_reg_LuxR_C"/>
</dbReference>
<name>A0A516PTR7_9ACTN</name>
<dbReference type="GO" id="GO:0016887">
    <property type="term" value="F:ATP hydrolysis activity"/>
    <property type="evidence" value="ECO:0007669"/>
    <property type="project" value="InterPro"/>
</dbReference>
<keyword evidence="4" id="KW-1185">Reference proteome</keyword>
<proteinExistence type="predicted"/>
<dbReference type="PROSITE" id="PS50043">
    <property type="entry name" value="HTH_LUXR_2"/>
    <property type="match status" value="1"/>
</dbReference>
<reference evidence="3 4" key="1">
    <citation type="submission" date="2019-07" db="EMBL/GenBank/DDBJ databases">
        <title>Microlunatus dokdonensis sp. nov. isolated from the rhizospheric soil of the wild plant Elymus tsukushiensis.</title>
        <authorList>
            <person name="Ghim S.-Y."/>
            <person name="Hwang Y.-J."/>
            <person name="Son J.-S."/>
            <person name="Shin J.-H."/>
        </authorList>
    </citation>
    <scope>NUCLEOTIDE SEQUENCE [LARGE SCALE GENOMIC DNA]</scope>
    <source>
        <strain evidence="3 4">KUDC0627</strain>
    </source>
</reference>
<organism evidence="3 4">
    <name type="scientific">Microlunatus elymi</name>
    <dbReference type="NCBI Taxonomy" id="2596828"/>
    <lineage>
        <taxon>Bacteria</taxon>
        <taxon>Bacillati</taxon>
        <taxon>Actinomycetota</taxon>
        <taxon>Actinomycetes</taxon>
        <taxon>Propionibacteriales</taxon>
        <taxon>Propionibacteriaceae</taxon>
        <taxon>Microlunatus</taxon>
    </lineage>
</organism>
<feature type="compositionally biased region" description="Basic and acidic residues" evidence="1">
    <location>
        <begin position="369"/>
        <end position="382"/>
    </location>
</feature>
<dbReference type="InterPro" id="IPR036388">
    <property type="entry name" value="WH-like_DNA-bd_sf"/>
</dbReference>
<dbReference type="Pfam" id="PF00196">
    <property type="entry name" value="GerE"/>
    <property type="match status" value="1"/>
</dbReference>
<dbReference type="Gene3D" id="1.10.10.10">
    <property type="entry name" value="Winged helix-like DNA-binding domain superfamily/Winged helix DNA-binding domain"/>
    <property type="match status" value="1"/>
</dbReference>
<evidence type="ECO:0000313" key="4">
    <source>
        <dbReference type="Proteomes" id="UP000319263"/>
    </source>
</evidence>
<sequence>MGDVADSAIDPARFGHSDWPFCARGEEFDVITALFAEQLGAADPANVSAAGTPPTADAPTHPDTSSPTGAVVVAPAGIGKSRLLKEVQSWARRQQLRTATVIGTRAAATTPYGAMLHLVPAEARQGHTDATSWYGAVIGALRSGGDPLLLIIDDAQLLDAGSADLILHLVLEGVIRPLVAIRRGEPVPDPITALWKDGYAIRIDLQPFSTREIKELLRAALGGELSARTADLLARMVQGNVLYARELVTGAVQDGALRRIDGVWRWNEQLVLAPRLIDAVGQRLSGLSESDRQTLAMLALGEPLPPSCVERLADPEALTRLERAGLLQDDQDELRLHHPLYGEVILSQIGVMTRRRLLRRLADALEADRPASRPGEVDQEREVDQEEVDQGRGNPETLLRIASWRLEAGGEVPPQMLTAAATQANRVFDYVLGERLARAARARGAGVAASMEVARGLAGQNRYPEAERVLADNEQAVLAETDAELHQTYLSCRVRGLYLGLGRRDETAAMLERFHAAHHDPAARLTPAHVREADHQYLGYRANLDIDDGRAADVLDRVQPVFADPESSAQSRLLALETSGEALAYLGLHARAQQVQDSLRRLSQDAFTNVAAAADVASAAAEATLQQALCLTLDGQADQATAMVSAIQDALVHSPDAINRGLSALALGKCLLLQGKPAEARGPLMDAEVAFRSAEVGGSRSWALAMLAQTAALTGDMTTARRWLGQSRERALDRRVARTEEDAVAAAVWIAVLEGDATGAARIAVEGAEQLRELPMPRAGLLHLSVRVGGSASAVRRPLQELADSSECTFPGLLADHVDATAGDDAIALEHCAERFAERGLRLLAAEAAAQASVSHAASARSSAASRTAVRSQQLAAGSAGVRTPLLLDERPRWPELSRREREVARLAADGLSNAAIASRLVLSVRTVESHLYQAYAKLGVESRAELVRYLGTD</sequence>
<evidence type="ECO:0000259" key="2">
    <source>
        <dbReference type="PROSITE" id="PS50043"/>
    </source>
</evidence>
<dbReference type="SUPFAM" id="SSF52540">
    <property type="entry name" value="P-loop containing nucleoside triphosphate hydrolases"/>
    <property type="match status" value="1"/>
</dbReference>
<dbReference type="GO" id="GO:0003677">
    <property type="term" value="F:DNA binding"/>
    <property type="evidence" value="ECO:0007669"/>
    <property type="project" value="InterPro"/>
</dbReference>
<dbReference type="RefSeq" id="WP_143984574.1">
    <property type="nucleotide sequence ID" value="NZ_CP041692.1"/>
</dbReference>